<evidence type="ECO:0000259" key="2">
    <source>
        <dbReference type="Pfam" id="PF04151"/>
    </source>
</evidence>
<dbReference type="eggNOG" id="COG1404">
    <property type="taxonomic scope" value="Bacteria"/>
</dbReference>
<accession>B7KB32</accession>
<gene>
    <name evidence="3" type="ordered locus">PCC7424_1707</name>
</gene>
<dbReference type="OrthoDB" id="7052168at2"/>
<protein>
    <submittedName>
        <fullName evidence="3">Peptidase domain protein</fullName>
    </submittedName>
</protein>
<reference evidence="4" key="1">
    <citation type="journal article" date="2011" name="MBio">
        <title>Novel metabolic attributes of the genus Cyanothece, comprising a group of unicellular nitrogen-fixing Cyanobacteria.</title>
        <authorList>
            <person name="Bandyopadhyay A."/>
            <person name="Elvitigala T."/>
            <person name="Welsh E."/>
            <person name="Stockel J."/>
            <person name="Liberton M."/>
            <person name="Min H."/>
            <person name="Sherman L.A."/>
            <person name="Pakrasi H.B."/>
        </authorList>
    </citation>
    <scope>NUCLEOTIDE SEQUENCE [LARGE SCALE GENOMIC DNA]</scope>
    <source>
        <strain evidence="4">PCC 7424</strain>
    </source>
</reference>
<proteinExistence type="predicted"/>
<feature type="region of interest" description="Disordered" evidence="1">
    <location>
        <begin position="1"/>
        <end position="26"/>
    </location>
</feature>
<dbReference type="HOGENOM" id="CLU_758027_0_0_3"/>
<dbReference type="STRING" id="65393.PCC7424_1707"/>
<sequence length="365" mass="39113">MTNNTKKPDSKSIDTPTERPNTTNSPKEIAIEVIENGGFETGTFAGWQTIGDTKIETSDFNVNPAEGSFQALVSNGVSDSGGSVSESDLEDFLNFTSGVLDGLRNGDVTEGSAIKQTFTAQAGDILTFQWNFLTNEATPSNSFNDFAFFSITPFTLELGDTQSPIFVETLATGFNKETGYQAYSIAISESGTYDLSFGVVDVGDNVVDSALLIDNIQVGLGHDRTEPNDTIPDATSTGLFGEGAYTTSAEIGDNRNIAPENDVDLFEVMLDAGDRLIVDIDASNIGSELDPILSVFNSQGVLVSQNDDFDGLDSFIDFTARFSDTYYVGVSSFDNFDYDPLIEGSGTGNSSGFYDLFFTINSDVA</sequence>
<dbReference type="InterPro" id="IPR007280">
    <property type="entry name" value="Peptidase_C_arc/bac"/>
</dbReference>
<dbReference type="KEGG" id="cyc:PCC7424_1707"/>
<organism evidence="3 4">
    <name type="scientific">Gloeothece citriformis (strain PCC 7424)</name>
    <name type="common">Cyanothece sp. (strain PCC 7424)</name>
    <dbReference type="NCBI Taxonomy" id="65393"/>
    <lineage>
        <taxon>Bacteria</taxon>
        <taxon>Bacillati</taxon>
        <taxon>Cyanobacteriota</taxon>
        <taxon>Cyanophyceae</taxon>
        <taxon>Oscillatoriophycideae</taxon>
        <taxon>Chroococcales</taxon>
        <taxon>Aphanothecaceae</taxon>
        <taxon>Gloeothece</taxon>
        <taxon>Gloeothece citriformis</taxon>
    </lineage>
</organism>
<evidence type="ECO:0000313" key="4">
    <source>
        <dbReference type="Proteomes" id="UP000002384"/>
    </source>
</evidence>
<feature type="compositionally biased region" description="Polar residues" evidence="1">
    <location>
        <begin position="13"/>
        <end position="26"/>
    </location>
</feature>
<dbReference type="Proteomes" id="UP000002384">
    <property type="component" value="Chromosome"/>
</dbReference>
<evidence type="ECO:0000313" key="3">
    <source>
        <dbReference type="EMBL" id="ACK70142.1"/>
    </source>
</evidence>
<dbReference type="Pfam" id="PF04151">
    <property type="entry name" value="PPC"/>
    <property type="match status" value="1"/>
</dbReference>
<feature type="compositionally biased region" description="Basic and acidic residues" evidence="1">
    <location>
        <begin position="1"/>
        <end position="12"/>
    </location>
</feature>
<keyword evidence="4" id="KW-1185">Reference proteome</keyword>
<dbReference type="Gene3D" id="2.60.120.380">
    <property type="match status" value="1"/>
</dbReference>
<dbReference type="EMBL" id="CP001291">
    <property type="protein sequence ID" value="ACK70142.1"/>
    <property type="molecule type" value="Genomic_DNA"/>
</dbReference>
<dbReference type="AlphaFoldDB" id="B7KB32"/>
<feature type="domain" description="Peptidase C-terminal archaeal/bacterial" evidence="2">
    <location>
        <begin position="262"/>
        <end position="332"/>
    </location>
</feature>
<dbReference type="RefSeq" id="WP_012599085.1">
    <property type="nucleotide sequence ID" value="NC_011729.1"/>
</dbReference>
<evidence type="ECO:0000256" key="1">
    <source>
        <dbReference type="SAM" id="MobiDB-lite"/>
    </source>
</evidence>
<name>B7KB32_GLOC7</name>